<comment type="caution">
    <text evidence="2">The sequence shown here is derived from an EMBL/GenBank/DDBJ whole genome shotgun (WGS) entry which is preliminary data.</text>
</comment>
<evidence type="ECO:0000256" key="1">
    <source>
        <dbReference type="SAM" id="MobiDB-lite"/>
    </source>
</evidence>
<organism evidence="2 3">
    <name type="scientific">Monosporascus ibericus</name>
    <dbReference type="NCBI Taxonomy" id="155417"/>
    <lineage>
        <taxon>Eukaryota</taxon>
        <taxon>Fungi</taxon>
        <taxon>Dikarya</taxon>
        <taxon>Ascomycota</taxon>
        <taxon>Pezizomycotina</taxon>
        <taxon>Sordariomycetes</taxon>
        <taxon>Xylariomycetidae</taxon>
        <taxon>Xylariales</taxon>
        <taxon>Xylariales incertae sedis</taxon>
        <taxon>Monosporascus</taxon>
    </lineage>
</organism>
<dbReference type="Proteomes" id="UP000293360">
    <property type="component" value="Unassembled WGS sequence"/>
</dbReference>
<dbReference type="OrthoDB" id="5245434at2759"/>
<evidence type="ECO:0000313" key="3">
    <source>
        <dbReference type="Proteomes" id="UP000293360"/>
    </source>
</evidence>
<dbReference type="AlphaFoldDB" id="A0A4Q4SWS9"/>
<name>A0A4Q4SWS9_9PEZI</name>
<sequence>MSGNTTKYMSSIPPASVNPVVIDSVSPQPNTEVEIRLERNSSKRPRTEYTCDAGLANTMTHAMTRKCATSGNVVPTCTSEIELLEKTTDGNSMRLVRELTGVVGSTKSMLRNIDQVALPAARRADRAVVDVRAVPLYEAKSIPKRPEGYYARVSGHQHPLREMLSDPDILIAAMVIDGSLVYLDTLYMNGDAVQDSRGYPGGPYAKFQKPPHGERET</sequence>
<reference evidence="2 3" key="1">
    <citation type="submission" date="2018-06" db="EMBL/GenBank/DDBJ databases">
        <title>Complete Genomes of Monosporascus.</title>
        <authorList>
            <person name="Robinson A.J."/>
            <person name="Natvig D.O."/>
        </authorList>
    </citation>
    <scope>NUCLEOTIDE SEQUENCE [LARGE SCALE GENOMIC DNA]</scope>
    <source>
        <strain evidence="2 3">CBS 110550</strain>
    </source>
</reference>
<proteinExistence type="predicted"/>
<evidence type="ECO:0000313" key="2">
    <source>
        <dbReference type="EMBL" id="RYO80245.1"/>
    </source>
</evidence>
<feature type="region of interest" description="Disordered" evidence="1">
    <location>
        <begin position="198"/>
        <end position="217"/>
    </location>
</feature>
<accession>A0A4Q4SWS9</accession>
<dbReference type="EMBL" id="QJNU01001061">
    <property type="protein sequence ID" value="RYO80245.1"/>
    <property type="molecule type" value="Genomic_DNA"/>
</dbReference>
<protein>
    <submittedName>
        <fullName evidence="2">Uncharacterized protein</fullName>
    </submittedName>
</protein>
<keyword evidence="3" id="KW-1185">Reference proteome</keyword>
<gene>
    <name evidence="2" type="ORF">DL764_009919</name>
</gene>